<accession>A0A501PH22</accession>
<gene>
    <name evidence="1" type="ORF">FIV46_11330</name>
</gene>
<proteinExistence type="predicted"/>
<dbReference type="AlphaFoldDB" id="A0A501PH22"/>
<organism evidence="1 2">
    <name type="scientific">Emcibacter nanhaiensis</name>
    <dbReference type="NCBI Taxonomy" id="1505037"/>
    <lineage>
        <taxon>Bacteria</taxon>
        <taxon>Pseudomonadati</taxon>
        <taxon>Pseudomonadota</taxon>
        <taxon>Alphaproteobacteria</taxon>
        <taxon>Emcibacterales</taxon>
        <taxon>Emcibacteraceae</taxon>
        <taxon>Emcibacter</taxon>
    </lineage>
</organism>
<reference evidence="2" key="1">
    <citation type="submission" date="2019-06" db="EMBL/GenBank/DDBJ databases">
        <title>The complete genome of Emcibacter congregatus ZYLT.</title>
        <authorList>
            <person name="Zhao Z."/>
        </authorList>
    </citation>
    <scope>NUCLEOTIDE SEQUENCE [LARGE SCALE GENOMIC DNA]</scope>
    <source>
        <strain evidence="2">MCCC 1A06723</strain>
    </source>
</reference>
<name>A0A501PH22_9PROT</name>
<dbReference type="RefSeq" id="WP_139941041.1">
    <property type="nucleotide sequence ID" value="NZ_JBHSYP010000006.1"/>
</dbReference>
<keyword evidence="2" id="KW-1185">Reference proteome</keyword>
<evidence type="ECO:0000313" key="1">
    <source>
        <dbReference type="EMBL" id="TPD59378.1"/>
    </source>
</evidence>
<evidence type="ECO:0000313" key="2">
    <source>
        <dbReference type="Proteomes" id="UP000319148"/>
    </source>
</evidence>
<sequence>MTFLQRGIVVFWSADIAVKIYPVENQGFSKILRVLQKKHSVAFMFWLSYWKTITFFPLILEGELLNIVMSVVLGVGIHA</sequence>
<dbReference type="EMBL" id="VFIY01000014">
    <property type="protein sequence ID" value="TPD59378.1"/>
    <property type="molecule type" value="Genomic_DNA"/>
</dbReference>
<comment type="caution">
    <text evidence="1">The sequence shown here is derived from an EMBL/GenBank/DDBJ whole genome shotgun (WGS) entry which is preliminary data.</text>
</comment>
<protein>
    <submittedName>
        <fullName evidence="1">Uncharacterized protein</fullName>
    </submittedName>
</protein>
<dbReference type="Proteomes" id="UP000319148">
    <property type="component" value="Unassembled WGS sequence"/>
</dbReference>